<organism evidence="1 2">
    <name type="scientific">Triticum urartu</name>
    <name type="common">Red wild einkorn</name>
    <name type="synonym">Crithodium urartu</name>
    <dbReference type="NCBI Taxonomy" id="4572"/>
    <lineage>
        <taxon>Eukaryota</taxon>
        <taxon>Viridiplantae</taxon>
        <taxon>Streptophyta</taxon>
        <taxon>Embryophyta</taxon>
        <taxon>Tracheophyta</taxon>
        <taxon>Spermatophyta</taxon>
        <taxon>Magnoliopsida</taxon>
        <taxon>Liliopsida</taxon>
        <taxon>Poales</taxon>
        <taxon>Poaceae</taxon>
        <taxon>BOP clade</taxon>
        <taxon>Pooideae</taxon>
        <taxon>Triticodae</taxon>
        <taxon>Triticeae</taxon>
        <taxon>Triticinae</taxon>
        <taxon>Triticum</taxon>
    </lineage>
</organism>
<accession>A0A8R7V9I8</accession>
<reference evidence="2" key="1">
    <citation type="journal article" date="2013" name="Nature">
        <title>Draft genome of the wheat A-genome progenitor Triticum urartu.</title>
        <authorList>
            <person name="Ling H.Q."/>
            <person name="Zhao S."/>
            <person name="Liu D."/>
            <person name="Wang J."/>
            <person name="Sun H."/>
            <person name="Zhang C."/>
            <person name="Fan H."/>
            <person name="Li D."/>
            <person name="Dong L."/>
            <person name="Tao Y."/>
            <person name="Gao C."/>
            <person name="Wu H."/>
            <person name="Li Y."/>
            <person name="Cui Y."/>
            <person name="Guo X."/>
            <person name="Zheng S."/>
            <person name="Wang B."/>
            <person name="Yu K."/>
            <person name="Liang Q."/>
            <person name="Yang W."/>
            <person name="Lou X."/>
            <person name="Chen J."/>
            <person name="Feng M."/>
            <person name="Jian J."/>
            <person name="Zhang X."/>
            <person name="Luo G."/>
            <person name="Jiang Y."/>
            <person name="Liu J."/>
            <person name="Wang Z."/>
            <person name="Sha Y."/>
            <person name="Zhang B."/>
            <person name="Wu H."/>
            <person name="Tang D."/>
            <person name="Shen Q."/>
            <person name="Xue P."/>
            <person name="Zou S."/>
            <person name="Wang X."/>
            <person name="Liu X."/>
            <person name="Wang F."/>
            <person name="Yang Y."/>
            <person name="An X."/>
            <person name="Dong Z."/>
            <person name="Zhang K."/>
            <person name="Zhang X."/>
            <person name="Luo M.C."/>
            <person name="Dvorak J."/>
            <person name="Tong Y."/>
            <person name="Wang J."/>
            <person name="Yang H."/>
            <person name="Li Z."/>
            <person name="Wang D."/>
            <person name="Zhang A."/>
            <person name="Wang J."/>
        </authorList>
    </citation>
    <scope>NUCLEOTIDE SEQUENCE</scope>
    <source>
        <strain evidence="2">cv. G1812</strain>
    </source>
</reference>
<dbReference type="EnsemblPlants" id="TuG1812G0700003945.01.T02">
    <property type="protein sequence ID" value="TuG1812G0700003945.01.T02.cds412807"/>
    <property type="gene ID" value="TuG1812G0700003945.01"/>
</dbReference>
<reference evidence="1" key="3">
    <citation type="submission" date="2022-06" db="UniProtKB">
        <authorList>
            <consortium name="EnsemblPlants"/>
        </authorList>
    </citation>
    <scope>IDENTIFICATION</scope>
</reference>
<dbReference type="AlphaFoldDB" id="A0A8R7V9I8"/>
<reference evidence="1" key="2">
    <citation type="submission" date="2018-03" db="EMBL/GenBank/DDBJ databases">
        <title>The Triticum urartu genome reveals the dynamic nature of wheat genome evolution.</title>
        <authorList>
            <person name="Ling H."/>
            <person name="Ma B."/>
            <person name="Shi X."/>
            <person name="Liu H."/>
            <person name="Dong L."/>
            <person name="Sun H."/>
            <person name="Cao Y."/>
            <person name="Gao Q."/>
            <person name="Zheng S."/>
            <person name="Li Y."/>
            <person name="Yu Y."/>
            <person name="Du H."/>
            <person name="Qi M."/>
            <person name="Li Y."/>
            <person name="Yu H."/>
            <person name="Cui Y."/>
            <person name="Wang N."/>
            <person name="Chen C."/>
            <person name="Wu H."/>
            <person name="Zhao Y."/>
            <person name="Zhang J."/>
            <person name="Li Y."/>
            <person name="Zhou W."/>
            <person name="Zhang B."/>
            <person name="Hu W."/>
            <person name="Eijk M."/>
            <person name="Tang J."/>
            <person name="Witsenboer H."/>
            <person name="Zhao S."/>
            <person name="Li Z."/>
            <person name="Zhang A."/>
            <person name="Wang D."/>
            <person name="Liang C."/>
        </authorList>
    </citation>
    <scope>NUCLEOTIDE SEQUENCE [LARGE SCALE GENOMIC DNA]</scope>
    <source>
        <strain evidence="1">cv. G1812</strain>
    </source>
</reference>
<dbReference type="Gramene" id="TuG1812G0700003945.01.T02">
    <property type="protein sequence ID" value="TuG1812G0700003945.01.T02.cds412807"/>
    <property type="gene ID" value="TuG1812G0700003945.01"/>
</dbReference>
<proteinExistence type="predicted"/>
<sequence>MVWGCFGFQFTAADAPFFCLFQLDSFGLFGIRTCSRRFAFGRCRV</sequence>
<keyword evidence="2" id="KW-1185">Reference proteome</keyword>
<dbReference type="Proteomes" id="UP000015106">
    <property type="component" value="Chromosome 7"/>
</dbReference>
<name>A0A8R7V9I8_TRIUA</name>
<evidence type="ECO:0000313" key="2">
    <source>
        <dbReference type="Proteomes" id="UP000015106"/>
    </source>
</evidence>
<protein>
    <submittedName>
        <fullName evidence="1">Uncharacterized protein</fullName>
    </submittedName>
</protein>
<evidence type="ECO:0000313" key="1">
    <source>
        <dbReference type="EnsemblPlants" id="TuG1812G0700003945.01.T02.cds412807"/>
    </source>
</evidence>